<evidence type="ECO:0000256" key="5">
    <source>
        <dbReference type="ARBA" id="ARBA00023159"/>
    </source>
</evidence>
<dbReference type="InterPro" id="IPR016220">
    <property type="entry name" value="Me-P-triester_DNA_alkyl-Trfase"/>
</dbReference>
<dbReference type="PANTHER" id="PTHR46796:SF6">
    <property type="entry name" value="ARAC SUBFAMILY"/>
    <property type="match status" value="1"/>
</dbReference>
<evidence type="ECO:0000256" key="3">
    <source>
        <dbReference type="ARBA" id="ARBA00023015"/>
    </source>
</evidence>
<accession>A0A7Y0DZS7</accession>
<comment type="caution">
    <text evidence="9">The sequence shown here is derived from an EMBL/GenBank/DDBJ whole genome shotgun (WGS) entry which is preliminary data.</text>
</comment>
<dbReference type="GO" id="GO:0032259">
    <property type="term" value="P:methylation"/>
    <property type="evidence" value="ECO:0007669"/>
    <property type="project" value="UniProtKB-KW"/>
</dbReference>
<gene>
    <name evidence="9" type="ORF">HH303_08975</name>
</gene>
<keyword evidence="3" id="KW-0805">Transcription regulation</keyword>
<dbReference type="PROSITE" id="PS01124">
    <property type="entry name" value="HTH_ARAC_FAMILY_2"/>
    <property type="match status" value="1"/>
</dbReference>
<evidence type="ECO:0000313" key="9">
    <source>
        <dbReference type="EMBL" id="NMM44612.1"/>
    </source>
</evidence>
<sequence length="216" mass="23780">MCTTTHDPAPLSVEECERARLARDPAYDGRFFTCVQTTGIYCRPICPARPPKPENVTYCTTAAAAELSGYRPCLRCRPETAPFSPAWNGSQTTVARALRLIEDGALDGPGASVDGLADRLGVGARQLSRLFRKHAGATPLQVARTVRVQRAKRLLDDTDLSMTEIADQAGFGSLRRFNTVFAEVYHRPPSDYRNRKRKGRGSPTGHRALNPEPLRV</sequence>
<dbReference type="GO" id="GO:0008168">
    <property type="term" value="F:methyltransferase activity"/>
    <property type="evidence" value="ECO:0007669"/>
    <property type="project" value="UniProtKB-KW"/>
</dbReference>
<feature type="region of interest" description="Disordered" evidence="7">
    <location>
        <begin position="188"/>
        <end position="216"/>
    </location>
</feature>
<evidence type="ECO:0000256" key="4">
    <source>
        <dbReference type="ARBA" id="ARBA00023125"/>
    </source>
</evidence>
<dbReference type="AlphaFoldDB" id="A0A7Y0DZS7"/>
<dbReference type="InterPro" id="IPR009057">
    <property type="entry name" value="Homeodomain-like_sf"/>
</dbReference>
<dbReference type="Pfam" id="PF12833">
    <property type="entry name" value="HTH_18"/>
    <property type="match status" value="1"/>
</dbReference>
<name>A0A7Y0DZS7_9PROT</name>
<evidence type="ECO:0000256" key="7">
    <source>
        <dbReference type="SAM" id="MobiDB-lite"/>
    </source>
</evidence>
<protein>
    <submittedName>
        <fullName evidence="9">Methylphosphotriester-DNA--protein-cysteine methyltransferase family protein</fullName>
    </submittedName>
</protein>
<organism evidence="9 10">
    <name type="scientific">Pacificispira spongiicola</name>
    <dbReference type="NCBI Taxonomy" id="2729598"/>
    <lineage>
        <taxon>Bacteria</taxon>
        <taxon>Pseudomonadati</taxon>
        <taxon>Pseudomonadota</taxon>
        <taxon>Alphaproteobacteria</taxon>
        <taxon>Rhodospirillales</taxon>
        <taxon>Rhodospirillaceae</taxon>
        <taxon>Pacificispira</taxon>
    </lineage>
</organism>
<dbReference type="SMART" id="SM00342">
    <property type="entry name" value="HTH_ARAC"/>
    <property type="match status" value="1"/>
</dbReference>
<reference evidence="9 10" key="1">
    <citation type="submission" date="2020-04" db="EMBL/GenBank/DDBJ databases">
        <title>Rhodospirillaceae bacterium KN72 isolated from deep sea.</title>
        <authorList>
            <person name="Zhang D.-C."/>
        </authorList>
    </citation>
    <scope>NUCLEOTIDE SEQUENCE [LARGE SCALE GENOMIC DNA]</scope>
    <source>
        <strain evidence="9 10">KN72</strain>
    </source>
</reference>
<dbReference type="InterPro" id="IPR050204">
    <property type="entry name" value="AraC_XylS_family_regulators"/>
</dbReference>
<dbReference type="Gene3D" id="3.40.10.10">
    <property type="entry name" value="DNA Methylphosphotriester Repair Domain"/>
    <property type="match status" value="1"/>
</dbReference>
<keyword evidence="5" id="KW-0010">Activator</keyword>
<dbReference type="Proteomes" id="UP000539372">
    <property type="component" value="Unassembled WGS sequence"/>
</dbReference>
<dbReference type="InterPro" id="IPR035451">
    <property type="entry name" value="Ada-like_dom_sf"/>
</dbReference>
<evidence type="ECO:0000256" key="2">
    <source>
        <dbReference type="ARBA" id="ARBA00022603"/>
    </source>
</evidence>
<dbReference type="GO" id="GO:0008270">
    <property type="term" value="F:zinc ion binding"/>
    <property type="evidence" value="ECO:0007669"/>
    <property type="project" value="InterPro"/>
</dbReference>
<dbReference type="SUPFAM" id="SSF46689">
    <property type="entry name" value="Homeodomain-like"/>
    <property type="match status" value="1"/>
</dbReference>
<keyword evidence="9" id="KW-0808">Transferase</keyword>
<keyword evidence="2 9" id="KW-0489">Methyltransferase</keyword>
<dbReference type="GO" id="GO:0043565">
    <property type="term" value="F:sequence-specific DNA binding"/>
    <property type="evidence" value="ECO:0007669"/>
    <property type="project" value="InterPro"/>
</dbReference>
<keyword evidence="10" id="KW-1185">Reference proteome</keyword>
<dbReference type="PIRSF" id="PIRSF000408">
    <property type="entry name" value="Alkyltransferas_AdaA"/>
    <property type="match status" value="1"/>
</dbReference>
<proteinExistence type="predicted"/>
<evidence type="ECO:0000256" key="6">
    <source>
        <dbReference type="ARBA" id="ARBA00023163"/>
    </source>
</evidence>
<evidence type="ECO:0000256" key="1">
    <source>
        <dbReference type="ARBA" id="ARBA00001947"/>
    </source>
</evidence>
<keyword evidence="6" id="KW-0804">Transcription</keyword>
<dbReference type="Pfam" id="PF02805">
    <property type="entry name" value="Ada_Zn_binding"/>
    <property type="match status" value="1"/>
</dbReference>
<dbReference type="InterPro" id="IPR018060">
    <property type="entry name" value="HTH_AraC"/>
</dbReference>
<comment type="cofactor">
    <cofactor evidence="1">
        <name>Zn(2+)</name>
        <dbReference type="ChEBI" id="CHEBI:29105"/>
    </cofactor>
</comment>
<dbReference type="PANTHER" id="PTHR46796">
    <property type="entry name" value="HTH-TYPE TRANSCRIPTIONAL ACTIVATOR RHAS-RELATED"/>
    <property type="match status" value="1"/>
</dbReference>
<keyword evidence="4" id="KW-0238">DNA-binding</keyword>
<dbReference type="GO" id="GO:0006281">
    <property type="term" value="P:DNA repair"/>
    <property type="evidence" value="ECO:0007669"/>
    <property type="project" value="InterPro"/>
</dbReference>
<dbReference type="EMBL" id="JABBNT010000002">
    <property type="protein sequence ID" value="NMM44612.1"/>
    <property type="molecule type" value="Genomic_DNA"/>
</dbReference>
<evidence type="ECO:0000259" key="8">
    <source>
        <dbReference type="PROSITE" id="PS01124"/>
    </source>
</evidence>
<evidence type="ECO:0000313" key="10">
    <source>
        <dbReference type="Proteomes" id="UP000539372"/>
    </source>
</evidence>
<dbReference type="Gene3D" id="1.10.10.60">
    <property type="entry name" value="Homeodomain-like"/>
    <property type="match status" value="2"/>
</dbReference>
<dbReference type="InterPro" id="IPR004026">
    <property type="entry name" value="Ada_DNA_repair_Zn-bd"/>
</dbReference>
<feature type="domain" description="HTH araC/xylS-type" evidence="8">
    <location>
        <begin position="95"/>
        <end position="195"/>
    </location>
</feature>
<dbReference type="GO" id="GO:0003700">
    <property type="term" value="F:DNA-binding transcription factor activity"/>
    <property type="evidence" value="ECO:0007669"/>
    <property type="project" value="InterPro"/>
</dbReference>
<dbReference type="SUPFAM" id="SSF57884">
    <property type="entry name" value="Ada DNA repair protein, N-terminal domain (N-Ada 10)"/>
    <property type="match status" value="1"/>
</dbReference>